<dbReference type="NCBIfam" id="NF033516">
    <property type="entry name" value="transpos_IS3"/>
    <property type="match status" value="1"/>
</dbReference>
<dbReference type="PANTHER" id="PTHR46889:SF4">
    <property type="entry name" value="TRANSPOSASE INSO FOR INSERTION SEQUENCE ELEMENT IS911B-RELATED"/>
    <property type="match status" value="1"/>
</dbReference>
<dbReference type="Gene3D" id="3.30.420.10">
    <property type="entry name" value="Ribonuclease H-like superfamily/Ribonuclease H"/>
    <property type="match status" value="1"/>
</dbReference>
<accession>A0A3N0AJQ5</accession>
<dbReference type="Pfam" id="PF00665">
    <property type="entry name" value="rve"/>
    <property type="match status" value="1"/>
</dbReference>
<dbReference type="OrthoDB" id="4281720at2"/>
<dbReference type="AlphaFoldDB" id="A0A3N0AJQ5"/>
<comment type="caution">
    <text evidence="3">The sequence shown here is derived from an EMBL/GenBank/DDBJ whole genome shotgun (WGS) entry which is preliminary data.</text>
</comment>
<dbReference type="Pfam" id="PF13333">
    <property type="entry name" value="rve_2"/>
    <property type="match status" value="1"/>
</dbReference>
<dbReference type="RefSeq" id="WP_123197599.1">
    <property type="nucleotide sequence ID" value="NZ_QICB01000001.1"/>
</dbReference>
<dbReference type="Pfam" id="PF13276">
    <property type="entry name" value="HTH_21"/>
    <property type="match status" value="1"/>
</dbReference>
<feature type="domain" description="Integrase catalytic" evidence="2">
    <location>
        <begin position="111"/>
        <end position="272"/>
    </location>
</feature>
<evidence type="ECO:0000313" key="4">
    <source>
        <dbReference type="Proteomes" id="UP000267368"/>
    </source>
</evidence>
<dbReference type="PROSITE" id="PS50994">
    <property type="entry name" value="INTEGRASE"/>
    <property type="match status" value="1"/>
</dbReference>
<dbReference type="InterPro" id="IPR012337">
    <property type="entry name" value="RNaseH-like_sf"/>
</dbReference>
<proteinExistence type="predicted"/>
<dbReference type="PANTHER" id="PTHR46889">
    <property type="entry name" value="TRANSPOSASE INSF FOR INSERTION SEQUENCE IS3B-RELATED"/>
    <property type="match status" value="1"/>
</dbReference>
<dbReference type="EMBL" id="QICB01000001">
    <property type="protein sequence ID" value="RNL21758.1"/>
    <property type="molecule type" value="Genomic_DNA"/>
</dbReference>
<dbReference type="Proteomes" id="UP000267368">
    <property type="component" value="Unassembled WGS sequence"/>
</dbReference>
<protein>
    <submittedName>
        <fullName evidence="3">IS3 family transposase</fullName>
    </submittedName>
</protein>
<sequence>MRREWPLELVLGKLDLRRSTYYYLRSHPREDAYADVRPLVREIFSRTPNGMGYRQVRMALRAEQGLSISGKTVLRLMREEGCVCRIRRRRYASYRGKVGKAAENILNREFSADAPMTKLATDVTEFNVAGAKAYLSPVMDLFNNEIVAFSISRSPNMAQINEMMGQLASLEFGESPLLHSDQGWQYQQIGYQRKLEELGVVQSMSRKATCLDNACMEGFFGHMKDEFFRGRRFPSFESFKAELTAYIHYWNNGRYQVGLKGMTPVGYRGHSAGSA</sequence>
<dbReference type="InterPro" id="IPR036397">
    <property type="entry name" value="RNaseH_sf"/>
</dbReference>
<dbReference type="InterPro" id="IPR050900">
    <property type="entry name" value="Transposase_IS3/IS150/IS904"/>
</dbReference>
<gene>
    <name evidence="3" type="ORF">DMP07_01240</name>
</gene>
<dbReference type="InterPro" id="IPR025948">
    <property type="entry name" value="HTH-like_dom"/>
</dbReference>
<dbReference type="SUPFAM" id="SSF53098">
    <property type="entry name" value="Ribonuclease H-like"/>
    <property type="match status" value="1"/>
</dbReference>
<organism evidence="3 4">
    <name type="scientific">Slackia faecicanis</name>
    <dbReference type="NCBI Taxonomy" id="255723"/>
    <lineage>
        <taxon>Bacteria</taxon>
        <taxon>Bacillati</taxon>
        <taxon>Actinomycetota</taxon>
        <taxon>Coriobacteriia</taxon>
        <taxon>Eggerthellales</taxon>
        <taxon>Eggerthellaceae</taxon>
        <taxon>Slackia</taxon>
    </lineage>
</organism>
<dbReference type="InterPro" id="IPR048020">
    <property type="entry name" value="Transpos_IS3"/>
</dbReference>
<keyword evidence="4" id="KW-1185">Reference proteome</keyword>
<evidence type="ECO:0000256" key="1">
    <source>
        <dbReference type="ARBA" id="ARBA00002286"/>
    </source>
</evidence>
<evidence type="ECO:0000259" key="2">
    <source>
        <dbReference type="PROSITE" id="PS50994"/>
    </source>
</evidence>
<name>A0A3N0AJQ5_9ACTN</name>
<reference evidence="4" key="1">
    <citation type="submission" date="2018-05" db="EMBL/GenBank/DDBJ databases">
        <title>Genome Sequencing of selected type strains of the family Eggerthellaceae.</title>
        <authorList>
            <person name="Danylec N."/>
            <person name="Stoll D.A."/>
            <person name="Doetsch A."/>
            <person name="Huch M."/>
        </authorList>
    </citation>
    <scope>NUCLEOTIDE SEQUENCE [LARGE SCALE GENOMIC DNA]</scope>
    <source>
        <strain evidence="4">DSM 17537</strain>
    </source>
</reference>
<dbReference type="GO" id="GO:0015074">
    <property type="term" value="P:DNA integration"/>
    <property type="evidence" value="ECO:0007669"/>
    <property type="project" value="InterPro"/>
</dbReference>
<evidence type="ECO:0000313" key="3">
    <source>
        <dbReference type="EMBL" id="RNL21758.1"/>
    </source>
</evidence>
<dbReference type="GO" id="GO:0003676">
    <property type="term" value="F:nucleic acid binding"/>
    <property type="evidence" value="ECO:0007669"/>
    <property type="project" value="InterPro"/>
</dbReference>
<dbReference type="InterPro" id="IPR001584">
    <property type="entry name" value="Integrase_cat-core"/>
</dbReference>
<comment type="function">
    <text evidence="1">Involved in the transposition of the insertion sequence.</text>
</comment>